<dbReference type="Pfam" id="PF07929">
    <property type="entry name" value="PRiA4_ORF3"/>
    <property type="match status" value="1"/>
</dbReference>
<sequence length="194" mass="22450">MIYRFVIISDEVDDFRRDIKINADVTFWDFHQAIIDSVGYEASQITSFTICDESWNKSKEVSMIDESRSMEEDVYLMKDTTLDEFLTEERQKLMYHFDMLGDRAFFIELREIVYGETIDKPEVVRSKGNPPRQESDIEELLAAPVVAPPVAKSSSGSYGSNDDFNDDDFYNEDFELDSLDTLDEHGIGIEDDIF</sequence>
<evidence type="ECO:0000313" key="3">
    <source>
        <dbReference type="Proteomes" id="UP000030125"/>
    </source>
</evidence>
<dbReference type="Gene3D" id="3.10.290.30">
    <property type="entry name" value="MM3350-like"/>
    <property type="match status" value="1"/>
</dbReference>
<dbReference type="EMBL" id="JQJD01000050">
    <property type="protein sequence ID" value="KGN79464.1"/>
    <property type="molecule type" value="Genomic_DNA"/>
</dbReference>
<dbReference type="RefSeq" id="WP_036852283.1">
    <property type="nucleotide sequence ID" value="NZ_JQJD01000050.1"/>
</dbReference>
<evidence type="ECO:0000313" key="2">
    <source>
        <dbReference type="EMBL" id="KGN79464.1"/>
    </source>
</evidence>
<comment type="caution">
    <text evidence="2">The sequence shown here is derived from an EMBL/GenBank/DDBJ whole genome shotgun (WGS) entry which is preliminary data.</text>
</comment>
<dbReference type="InterPro" id="IPR024047">
    <property type="entry name" value="MM3350-like_sf"/>
</dbReference>
<dbReference type="SUPFAM" id="SSF159941">
    <property type="entry name" value="MM3350-like"/>
    <property type="match status" value="1"/>
</dbReference>
<accession>A0A0A2ET03</accession>
<dbReference type="eggNOG" id="ENOG502ZZB9">
    <property type="taxonomic scope" value="Bacteria"/>
</dbReference>
<dbReference type="AlphaFoldDB" id="A0A0A2ET03"/>
<dbReference type="InterPro" id="IPR012912">
    <property type="entry name" value="Plasmid_pRiA4b_Orf3-like"/>
</dbReference>
<dbReference type="STRING" id="36874.HQ34_02610"/>
<proteinExistence type="predicted"/>
<gene>
    <name evidence="2" type="ORF">HQ35_07875</name>
</gene>
<evidence type="ECO:0000259" key="1">
    <source>
        <dbReference type="Pfam" id="PF07929"/>
    </source>
</evidence>
<reference evidence="2 3" key="1">
    <citation type="submission" date="2014-08" db="EMBL/GenBank/DDBJ databases">
        <title>Porphyromonas cangingivalis strain:COT-109_OH1386 Genome sequencing.</title>
        <authorList>
            <person name="Wallis C."/>
            <person name="Deusch O."/>
            <person name="O'Flynn C."/>
            <person name="Davis I."/>
            <person name="Jospin G."/>
            <person name="Darling A.E."/>
            <person name="Coil D.A."/>
            <person name="Alexiev A."/>
            <person name="Horsfall A."/>
            <person name="Kirkwood N."/>
            <person name="Harris S."/>
            <person name="Eisen J.A."/>
        </authorList>
    </citation>
    <scope>NUCLEOTIDE SEQUENCE [LARGE SCALE GENOMIC DNA]</scope>
    <source>
        <strain evidence="3">COT-109 OH1386</strain>
    </source>
</reference>
<dbReference type="OrthoDB" id="666725at2"/>
<dbReference type="Proteomes" id="UP000030125">
    <property type="component" value="Unassembled WGS sequence"/>
</dbReference>
<protein>
    <recommendedName>
        <fullName evidence="1">Plasmid pRiA4b Orf3-like domain-containing protein</fullName>
    </recommendedName>
</protein>
<name>A0A0A2ET03_PORCN</name>
<organism evidence="2 3">
    <name type="scientific">Porphyromonas cangingivalis</name>
    <dbReference type="NCBI Taxonomy" id="36874"/>
    <lineage>
        <taxon>Bacteria</taxon>
        <taxon>Pseudomonadati</taxon>
        <taxon>Bacteroidota</taxon>
        <taxon>Bacteroidia</taxon>
        <taxon>Bacteroidales</taxon>
        <taxon>Porphyromonadaceae</taxon>
        <taxon>Porphyromonas</taxon>
    </lineage>
</organism>
<feature type="domain" description="Plasmid pRiA4b Orf3-like" evidence="1">
    <location>
        <begin position="10"/>
        <end position="134"/>
    </location>
</feature>
<keyword evidence="3" id="KW-1185">Reference proteome</keyword>